<dbReference type="RefSeq" id="WP_318348064.1">
    <property type="nucleotide sequence ID" value="NZ_AP018694.1"/>
</dbReference>
<dbReference type="KEGG" id="anf:AQPE_4043"/>
<dbReference type="InterPro" id="IPR036390">
    <property type="entry name" value="WH_DNA-bd_sf"/>
</dbReference>
<evidence type="ECO:0000256" key="1">
    <source>
        <dbReference type="PIRSR" id="PIRSR602481-1"/>
    </source>
</evidence>
<dbReference type="InterPro" id="IPR036388">
    <property type="entry name" value="WH-like_DNA-bd_sf"/>
</dbReference>
<evidence type="ECO:0000313" key="3">
    <source>
        <dbReference type="Proteomes" id="UP001193389"/>
    </source>
</evidence>
<organism evidence="2 3">
    <name type="scientific">Aquipluma nitroreducens</name>
    <dbReference type="NCBI Taxonomy" id="2010828"/>
    <lineage>
        <taxon>Bacteria</taxon>
        <taxon>Pseudomonadati</taxon>
        <taxon>Bacteroidota</taxon>
        <taxon>Bacteroidia</taxon>
        <taxon>Marinilabiliales</taxon>
        <taxon>Prolixibacteraceae</taxon>
        <taxon>Aquipluma</taxon>
    </lineage>
</organism>
<feature type="binding site" evidence="1">
    <location>
        <position position="97"/>
    </location>
    <ligand>
        <name>Zn(2+)</name>
        <dbReference type="ChEBI" id="CHEBI:29105"/>
    </ligand>
</feature>
<dbReference type="AlphaFoldDB" id="A0A5K7SED5"/>
<dbReference type="InterPro" id="IPR002481">
    <property type="entry name" value="FUR"/>
</dbReference>
<dbReference type="PANTHER" id="PTHR33202:SF22">
    <property type="entry name" value="HYDROGEN PEROXIDE SENSITIVE REPRESSOR"/>
    <property type="match status" value="1"/>
</dbReference>
<feature type="binding site" evidence="1">
    <location>
        <position position="136"/>
    </location>
    <ligand>
        <name>Zn(2+)</name>
        <dbReference type="ChEBI" id="CHEBI:29105"/>
    </ligand>
</feature>
<dbReference type="PANTHER" id="PTHR33202">
    <property type="entry name" value="ZINC UPTAKE REGULATION PROTEIN"/>
    <property type="match status" value="1"/>
</dbReference>
<name>A0A5K7SED5_9BACT</name>
<keyword evidence="3" id="KW-1185">Reference proteome</keyword>
<sequence>MENDEIEKKLESKNLKPTAMRTLVYKSLVDSGKALSLADLEQRFEKVERSTIFRTLKTFEDNFIVHPVDDGTGSVKYAVCDDDCTCNLHDLHVHFYCKHCGRTRCMKELPIPNVKLPDGYTYENAQFIINGVCPRCE</sequence>
<dbReference type="SUPFAM" id="SSF46785">
    <property type="entry name" value="Winged helix' DNA-binding domain"/>
    <property type="match status" value="1"/>
</dbReference>
<proteinExistence type="predicted"/>
<feature type="binding site" evidence="1">
    <location>
        <position position="133"/>
    </location>
    <ligand>
        <name>Zn(2+)</name>
        <dbReference type="ChEBI" id="CHEBI:29105"/>
    </ligand>
</feature>
<dbReference type="EMBL" id="AP018694">
    <property type="protein sequence ID" value="BBE19855.1"/>
    <property type="molecule type" value="Genomic_DNA"/>
</dbReference>
<protein>
    <submittedName>
        <fullName evidence="2">Zinc uptake regulation protein ZUR</fullName>
    </submittedName>
</protein>
<dbReference type="GO" id="GO:0045892">
    <property type="term" value="P:negative regulation of DNA-templated transcription"/>
    <property type="evidence" value="ECO:0007669"/>
    <property type="project" value="TreeGrafter"/>
</dbReference>
<comment type="cofactor">
    <cofactor evidence="1">
        <name>Zn(2+)</name>
        <dbReference type="ChEBI" id="CHEBI:29105"/>
    </cofactor>
    <text evidence="1">Binds 1 zinc ion per subunit.</text>
</comment>
<dbReference type="Proteomes" id="UP001193389">
    <property type="component" value="Chromosome"/>
</dbReference>
<evidence type="ECO:0000313" key="2">
    <source>
        <dbReference type="EMBL" id="BBE19855.1"/>
    </source>
</evidence>
<dbReference type="GO" id="GO:0000976">
    <property type="term" value="F:transcription cis-regulatory region binding"/>
    <property type="evidence" value="ECO:0007669"/>
    <property type="project" value="TreeGrafter"/>
</dbReference>
<dbReference type="GO" id="GO:0003700">
    <property type="term" value="F:DNA-binding transcription factor activity"/>
    <property type="evidence" value="ECO:0007669"/>
    <property type="project" value="InterPro"/>
</dbReference>
<reference evidence="2" key="1">
    <citation type="journal article" date="2020" name="Int. J. Syst. Evol. Microbiol.">
        <title>Aquipluma nitroreducens gen. nov. sp. nov., a novel facultatively anaerobic bacterium isolated from a freshwater lake.</title>
        <authorList>
            <person name="Watanabe M."/>
            <person name="Kojima H."/>
            <person name="Fukui M."/>
        </authorList>
    </citation>
    <scope>NUCLEOTIDE SEQUENCE</scope>
    <source>
        <strain evidence="2">MeG22</strain>
    </source>
</reference>
<dbReference type="GO" id="GO:0008270">
    <property type="term" value="F:zinc ion binding"/>
    <property type="evidence" value="ECO:0007669"/>
    <property type="project" value="TreeGrafter"/>
</dbReference>
<dbReference type="GO" id="GO:1900376">
    <property type="term" value="P:regulation of secondary metabolite biosynthetic process"/>
    <property type="evidence" value="ECO:0007669"/>
    <property type="project" value="TreeGrafter"/>
</dbReference>
<keyword evidence="1" id="KW-0862">Zinc</keyword>
<feature type="binding site" evidence="1">
    <location>
        <position position="100"/>
    </location>
    <ligand>
        <name>Zn(2+)</name>
        <dbReference type="ChEBI" id="CHEBI:29105"/>
    </ligand>
</feature>
<keyword evidence="1" id="KW-0479">Metal-binding</keyword>
<accession>A0A5K7SED5</accession>
<gene>
    <name evidence="2" type="ORF">AQPE_4043</name>
</gene>
<dbReference type="Gene3D" id="1.10.10.10">
    <property type="entry name" value="Winged helix-like DNA-binding domain superfamily/Winged helix DNA-binding domain"/>
    <property type="match status" value="1"/>
</dbReference>
<dbReference type="Pfam" id="PF01475">
    <property type="entry name" value="FUR"/>
    <property type="match status" value="1"/>
</dbReference>